<evidence type="ECO:0000256" key="1">
    <source>
        <dbReference type="ARBA" id="ARBA00006987"/>
    </source>
</evidence>
<dbReference type="Pfam" id="PF03401">
    <property type="entry name" value="TctC"/>
    <property type="match status" value="1"/>
</dbReference>
<dbReference type="CDD" id="cd07012">
    <property type="entry name" value="PBP2_Bug_TTT"/>
    <property type="match status" value="1"/>
</dbReference>
<protein>
    <submittedName>
        <fullName evidence="4">Tripartite tricarboxylate transporter substrate binding protein</fullName>
    </submittedName>
</protein>
<reference evidence="4 5" key="1">
    <citation type="submission" date="2021-05" db="EMBL/GenBank/DDBJ databases">
        <title>Roseococcus sp. XZZS9, whole genome shotgun sequencing project.</title>
        <authorList>
            <person name="Zhao G."/>
            <person name="Shen L."/>
        </authorList>
    </citation>
    <scope>NUCLEOTIDE SEQUENCE [LARGE SCALE GENOMIC DNA]</scope>
    <source>
        <strain evidence="4 5">XZZS9</strain>
    </source>
</reference>
<organism evidence="4 5">
    <name type="scientific">Roseococcus pinisoli</name>
    <dbReference type="NCBI Taxonomy" id="2835040"/>
    <lineage>
        <taxon>Bacteria</taxon>
        <taxon>Pseudomonadati</taxon>
        <taxon>Pseudomonadota</taxon>
        <taxon>Alphaproteobacteria</taxon>
        <taxon>Acetobacterales</taxon>
        <taxon>Roseomonadaceae</taxon>
        <taxon>Roseococcus</taxon>
    </lineage>
</organism>
<name>A0ABS5QIA7_9PROT</name>
<dbReference type="Proteomes" id="UP000766336">
    <property type="component" value="Unassembled WGS sequence"/>
</dbReference>
<feature type="chain" id="PRO_5047212524" evidence="3">
    <location>
        <begin position="20"/>
        <end position="316"/>
    </location>
</feature>
<evidence type="ECO:0000313" key="4">
    <source>
        <dbReference type="EMBL" id="MBS7812647.1"/>
    </source>
</evidence>
<feature type="region of interest" description="Disordered" evidence="2">
    <location>
        <begin position="277"/>
        <end position="296"/>
    </location>
</feature>
<keyword evidence="3" id="KW-0732">Signal</keyword>
<sequence>MLRRAVLLAPLWAPAVVSAQTLQDRPVRLIIPYSAGGVADTVARILQPKVSEHLGQPLIVENRTGAAGAIGAGFVAQSPPDGHTLMLEGATTITGALAHRGMTFDYAAMPICAQITAAPYVLGMRAGFPGDDLRAFLAEARRRPGEVTFGTPGIAHIGHLMGELLQSLADVRLEHVPFRGGADAAREVAGGRVDSCIISESSFSPVLRTERGRAIAVTGAARRPNLPDVPAMGEIVPGYELSTWMMIFSPPGTPMPLRRRISQAFGAAVNDPGLRERIEQSGNDPVSAGPEEAEALWRRERDKLTTLMRRAGLTQG</sequence>
<evidence type="ECO:0000313" key="5">
    <source>
        <dbReference type="Proteomes" id="UP000766336"/>
    </source>
</evidence>
<dbReference type="PIRSF" id="PIRSF017082">
    <property type="entry name" value="YflP"/>
    <property type="match status" value="1"/>
</dbReference>
<proteinExistence type="inferred from homology"/>
<dbReference type="Gene3D" id="3.40.190.10">
    <property type="entry name" value="Periplasmic binding protein-like II"/>
    <property type="match status" value="1"/>
</dbReference>
<dbReference type="Gene3D" id="3.40.190.150">
    <property type="entry name" value="Bordetella uptake gene, domain 1"/>
    <property type="match status" value="1"/>
</dbReference>
<comment type="similarity">
    <text evidence="1">Belongs to the UPF0065 (bug) family.</text>
</comment>
<comment type="caution">
    <text evidence="4">The sequence shown here is derived from an EMBL/GenBank/DDBJ whole genome shotgun (WGS) entry which is preliminary data.</text>
</comment>
<feature type="signal peptide" evidence="3">
    <location>
        <begin position="1"/>
        <end position="19"/>
    </location>
</feature>
<evidence type="ECO:0000256" key="3">
    <source>
        <dbReference type="SAM" id="SignalP"/>
    </source>
</evidence>
<gene>
    <name evidence="4" type="ORF">KHU32_16980</name>
</gene>
<accession>A0ABS5QIA7</accession>
<dbReference type="RefSeq" id="WP_213671338.1">
    <property type="nucleotide sequence ID" value="NZ_JAHCDA010000003.1"/>
</dbReference>
<dbReference type="EMBL" id="JAHCDA010000003">
    <property type="protein sequence ID" value="MBS7812647.1"/>
    <property type="molecule type" value="Genomic_DNA"/>
</dbReference>
<dbReference type="InterPro" id="IPR005064">
    <property type="entry name" value="BUG"/>
</dbReference>
<dbReference type="PANTHER" id="PTHR42928:SF5">
    <property type="entry name" value="BLR1237 PROTEIN"/>
    <property type="match status" value="1"/>
</dbReference>
<keyword evidence="5" id="KW-1185">Reference proteome</keyword>
<evidence type="ECO:0000256" key="2">
    <source>
        <dbReference type="SAM" id="MobiDB-lite"/>
    </source>
</evidence>
<dbReference type="InterPro" id="IPR042100">
    <property type="entry name" value="Bug_dom1"/>
</dbReference>
<dbReference type="SUPFAM" id="SSF53850">
    <property type="entry name" value="Periplasmic binding protein-like II"/>
    <property type="match status" value="1"/>
</dbReference>
<dbReference type="PANTHER" id="PTHR42928">
    <property type="entry name" value="TRICARBOXYLATE-BINDING PROTEIN"/>
    <property type="match status" value="1"/>
</dbReference>